<dbReference type="Proteomes" id="UP000078597">
    <property type="component" value="Unassembled WGS sequence"/>
</dbReference>
<evidence type="ECO:0000256" key="1">
    <source>
        <dbReference type="SAM" id="Coils"/>
    </source>
</evidence>
<dbReference type="OMA" id="HMHQERK"/>
<gene>
    <name evidence="4" type="primary">PmUG01_08018600</name>
    <name evidence="3" type="ORF">PMALA_009080</name>
    <name evidence="4" type="ORF">PMUG01_08018600</name>
</gene>
<feature type="region of interest" description="Disordered" evidence="2">
    <location>
        <begin position="179"/>
        <end position="215"/>
    </location>
</feature>
<name>A0A1A8VUG3_PLAMA</name>
<evidence type="ECO:0000313" key="5">
    <source>
        <dbReference type="Proteomes" id="UP000078597"/>
    </source>
</evidence>
<evidence type="ECO:0000256" key="2">
    <source>
        <dbReference type="SAM" id="MobiDB-lite"/>
    </source>
</evidence>
<dbReference type="EMBL" id="FLQW01000489">
    <property type="protein sequence ID" value="SBS84190.1"/>
    <property type="molecule type" value="Genomic_DNA"/>
</dbReference>
<feature type="compositionally biased region" description="Polar residues" evidence="2">
    <location>
        <begin position="181"/>
        <end position="195"/>
    </location>
</feature>
<organism evidence="3 5">
    <name type="scientific">Plasmodium malariae</name>
    <dbReference type="NCBI Taxonomy" id="5858"/>
    <lineage>
        <taxon>Eukaryota</taxon>
        <taxon>Sar</taxon>
        <taxon>Alveolata</taxon>
        <taxon>Apicomplexa</taxon>
        <taxon>Aconoidasida</taxon>
        <taxon>Haemosporida</taxon>
        <taxon>Plasmodiidae</taxon>
        <taxon>Plasmodium</taxon>
        <taxon>Plasmodium (Plasmodium)</taxon>
    </lineage>
</organism>
<proteinExistence type="predicted"/>
<dbReference type="GO" id="GO:0048018">
    <property type="term" value="F:receptor ligand activity"/>
    <property type="evidence" value="ECO:0007669"/>
    <property type="project" value="TreeGrafter"/>
</dbReference>
<accession>A0A1A8VUG3</accession>
<reference evidence="3" key="1">
    <citation type="submission" date="2016-05" db="EMBL/GenBank/DDBJ databases">
        <authorList>
            <person name="Lavstsen T."/>
            <person name="Jespersen J.S."/>
        </authorList>
    </citation>
    <scope>NUCLEOTIDE SEQUENCE [LARGE SCALE GENOMIC DNA]</scope>
</reference>
<feature type="compositionally biased region" description="Low complexity" evidence="2">
    <location>
        <begin position="124"/>
        <end position="155"/>
    </location>
</feature>
<evidence type="ECO:0000313" key="3">
    <source>
        <dbReference type="EMBL" id="SBS84190.1"/>
    </source>
</evidence>
<dbReference type="PANTHER" id="PTHR37458">
    <property type="entry name" value="THISBE"/>
    <property type="match status" value="1"/>
</dbReference>
<evidence type="ECO:0000313" key="4">
    <source>
        <dbReference type="EMBL" id="SCN12061.1"/>
    </source>
</evidence>
<keyword evidence="6" id="KW-1185">Reference proteome</keyword>
<dbReference type="PANTHER" id="PTHR37458:SF1">
    <property type="entry name" value="THISBE"/>
    <property type="match status" value="1"/>
</dbReference>
<protein>
    <submittedName>
        <fullName evidence="3">Uncharacterized protein</fullName>
    </submittedName>
</protein>
<dbReference type="AlphaFoldDB" id="A0A1A8VUG3"/>
<dbReference type="OrthoDB" id="377743at2759"/>
<dbReference type="RefSeq" id="XP_028861032.1">
    <property type="nucleotide sequence ID" value="XM_029004332.1"/>
</dbReference>
<sequence length="962" mass="113200">MIGKFISETYNKVKSKADEVRLHVSVQAIKAKEVFGLVKPTTTEQLEILLNYELQQIDTAEALIGTYKKWIHNIYQSEKNDCIRYYKNINRNSEKNVPNEVRHLFMNREDGKNYSSELNRENENAFNSSSNNNTYNSENNGNNSINSNNSNNCNNVDTKRYSNNVHNYVKNDSNMDICYNSGLNVHPQSDVSNSEKPQHQEEGTNNSEEDVPLIDKDRGNPSMEMRLLEKDVNNDINKNMTSVQKNKDDTTNNIYDDLYGYNFKEFFLKSNILEKSISLILEKREIRLSLVGPIEKDDLNNPRTTILTMFKHCLIGNEKLHKDILYIILTTDKLFENHKELFLELLSVLKYDYLDIYLTNIRKLISSEVVCLKSKILSYDAQCLNFNKINCLKYISRRTSMSSIDLEKDTNFSSPSFSFEKLHSEPFQDELRHDSTQENRLTPLEEYKKEHIQEEIDVMNSLDKGKIDKEKMLEIEHEKMHQIEGEKAHQVEQENMQLMEEIDEVRILQSNEEKMFEDFEMPETSSNNCTEYSRDDSKADSLLSEKEIIENNKIQQIKILASSKLIELHKAVQRILLLATKNREKRKIEIKIKLEELKKIIEVCKKDCDITLNDAKDSKTHIENVYVKEVDVRTSDINKTQELINQVKNSLDQLIIKKNELYNEYQLICKEINKKNKELSKVLSTLSLYKKELNEAENNYLNKLSNTSKTKHMHQERKLYISNLDNMSDEILKEYEKSEYVNTDELVSKSIKIKKPLKQVITKHLTYLKDKLCLLNTLLKFYAQKVTLLLKNTNNAKKGISKLHHLDHCNTIDHHNNSDPHNIVDHHNGADIHNNVNFQSDVDHHSDDDVFMKKNEMVKDDHIKRNILNTTNNEDFYQYNHYEKERKSKLLKYKKCYFKVIEQINKVWIIIQKFYDLHKEQIDEDNDEVKYSAHFIYDQINIMYNYSKKYIMENSPIISSIS</sequence>
<reference evidence="5" key="2">
    <citation type="submission" date="2016-05" db="EMBL/GenBank/DDBJ databases">
        <authorList>
            <person name="Naeem Raeece"/>
        </authorList>
    </citation>
    <scope>NUCLEOTIDE SEQUENCE [LARGE SCALE GENOMIC DNA]</scope>
</reference>
<dbReference type="GO" id="GO:0005615">
    <property type="term" value="C:extracellular space"/>
    <property type="evidence" value="ECO:0007669"/>
    <property type="project" value="TreeGrafter"/>
</dbReference>
<dbReference type="KEGG" id="pmal:PMUG01_08018600"/>
<reference evidence="4 6" key="3">
    <citation type="submission" date="2016-06" db="EMBL/GenBank/DDBJ databases">
        <authorList>
            <consortium name="Pathogen Informatics"/>
        </authorList>
    </citation>
    <scope>NUCLEOTIDE SEQUENCE [LARGE SCALE GENOMIC DNA]</scope>
</reference>
<dbReference type="Proteomes" id="UP000219813">
    <property type="component" value="Chromosome 8"/>
</dbReference>
<keyword evidence="1" id="KW-0175">Coiled coil</keyword>
<evidence type="ECO:0000313" key="6">
    <source>
        <dbReference type="Proteomes" id="UP000219813"/>
    </source>
</evidence>
<dbReference type="EMBL" id="LT594629">
    <property type="protein sequence ID" value="SCN12061.1"/>
    <property type="molecule type" value="Genomic_DNA"/>
</dbReference>
<feature type="coiled-coil region" evidence="1">
    <location>
        <begin position="637"/>
        <end position="706"/>
    </location>
</feature>
<dbReference type="GeneID" id="39868168"/>
<dbReference type="VEuPathDB" id="PlasmoDB:PmUG01_08018600"/>
<feature type="region of interest" description="Disordered" evidence="2">
    <location>
        <begin position="123"/>
        <end position="159"/>
    </location>
</feature>